<evidence type="ECO:0000313" key="4">
    <source>
        <dbReference type="EMBL" id="UYH50590.1"/>
    </source>
</evidence>
<evidence type="ECO:0000256" key="3">
    <source>
        <dbReference type="ARBA" id="ARBA00023186"/>
    </source>
</evidence>
<keyword evidence="2" id="KW-0809">Transit peptide</keyword>
<comment type="similarity">
    <text evidence="1">Belongs to the ATP12 family.</text>
</comment>
<dbReference type="EMBL" id="CP107052">
    <property type="protein sequence ID" value="UYH50590.1"/>
    <property type="molecule type" value="Genomic_DNA"/>
</dbReference>
<dbReference type="InterPro" id="IPR011419">
    <property type="entry name" value="ATP12_ATP_synth-F1-assembly"/>
</dbReference>
<protein>
    <recommendedName>
        <fullName evidence="6">ATPase</fullName>
    </recommendedName>
</protein>
<dbReference type="InterPro" id="IPR023335">
    <property type="entry name" value="ATP12_ortho_dom_sf"/>
</dbReference>
<dbReference type="RefSeq" id="WP_319806176.1">
    <property type="nucleotide sequence ID" value="NZ_CP107052.1"/>
</dbReference>
<gene>
    <name evidence="4" type="ORF">N5W20_05540</name>
</gene>
<accession>A0ABY6GIA7</accession>
<organism evidence="4 5">
    <name type="scientific">Candidatus Kirkpatrickella diaphorinae</name>
    <dbReference type="NCBI Taxonomy" id="2984322"/>
    <lineage>
        <taxon>Bacteria</taxon>
        <taxon>Pseudomonadati</taxon>
        <taxon>Pseudomonadota</taxon>
        <taxon>Alphaproteobacteria</taxon>
        <taxon>Acetobacterales</taxon>
        <taxon>Acetobacteraceae</taxon>
        <taxon>Candidatus Kirkpatrickella</taxon>
    </lineage>
</organism>
<evidence type="ECO:0000256" key="2">
    <source>
        <dbReference type="ARBA" id="ARBA00022946"/>
    </source>
</evidence>
<dbReference type="PANTHER" id="PTHR21013:SF10">
    <property type="entry name" value="ATP SYNTHASE MITOCHONDRIAL F1 COMPLEX ASSEMBLY FACTOR 2"/>
    <property type="match status" value="1"/>
</dbReference>
<dbReference type="InterPro" id="IPR042272">
    <property type="entry name" value="ATP12_ATP_synth-F1-assembly_N"/>
</dbReference>
<sequence>MRGNRVFWSDVTIERAAADQWAILLDGKPVALPAGSSLIVPSAALAEKIADEWRLCCKNAIFNPEHMPLTQLAATQLERIAPRRREVVAQLVDIFRSDALLYRHGDDSLGQAQTRIFASPRETFEEMFGCALPWSEEITPIDIADGVIEAIEARLSSYDDVALTGLSVLSSMTASLILAHAILYGAITVDTGIACAFIEENAQMARWGRDEDREAGQASCRREIEHVLEYAALSATGQAV</sequence>
<reference evidence="4" key="1">
    <citation type="submission" date="2022-10" db="EMBL/GenBank/DDBJ databases">
        <title>Candidatus Kirkpatrella diaphorinas gen. nov., sp. nov., an uncultured endosymbiont identified in a population of Diaphorina citri from Hawaii.</title>
        <authorList>
            <person name="Henry E.M."/>
            <person name="Carlson C.R."/>
            <person name="Kuo Y.-W."/>
        </authorList>
    </citation>
    <scope>NUCLEOTIDE SEQUENCE</scope>
    <source>
        <strain evidence="4">CADCRV1</strain>
    </source>
</reference>
<dbReference type="Pfam" id="PF07542">
    <property type="entry name" value="ATP12"/>
    <property type="match status" value="1"/>
</dbReference>
<dbReference type="Proteomes" id="UP001163831">
    <property type="component" value="Chromosome"/>
</dbReference>
<evidence type="ECO:0008006" key="6">
    <source>
        <dbReference type="Google" id="ProtNLM"/>
    </source>
</evidence>
<dbReference type="SUPFAM" id="SSF160909">
    <property type="entry name" value="ATP12-like"/>
    <property type="match status" value="1"/>
</dbReference>
<name>A0ABY6GIA7_9PROT</name>
<evidence type="ECO:0000256" key="1">
    <source>
        <dbReference type="ARBA" id="ARBA00008231"/>
    </source>
</evidence>
<evidence type="ECO:0000313" key="5">
    <source>
        <dbReference type="Proteomes" id="UP001163831"/>
    </source>
</evidence>
<dbReference type="PANTHER" id="PTHR21013">
    <property type="entry name" value="ATP SYNTHASE MITOCHONDRIAL F1 COMPLEX ASSEMBLY FACTOR 2/ATP12 PROTEIN, MITOCHONDRIAL PRECURSOR"/>
    <property type="match status" value="1"/>
</dbReference>
<proteinExistence type="inferred from homology"/>
<dbReference type="Gene3D" id="3.30.2180.10">
    <property type="entry name" value="ATP12-like"/>
    <property type="match status" value="1"/>
</dbReference>
<dbReference type="Gene3D" id="1.10.3580.10">
    <property type="entry name" value="ATP12 ATPase"/>
    <property type="match status" value="1"/>
</dbReference>
<keyword evidence="5" id="KW-1185">Reference proteome</keyword>
<keyword evidence="3" id="KW-0143">Chaperone</keyword>